<reference evidence="2 5" key="2">
    <citation type="submission" date="2019-09" db="EMBL/GenBank/DDBJ databases">
        <title>Taxonomic organization of the family Brucellaceae based on a phylogenomic approach.</title>
        <authorList>
            <person name="Leclercq S."/>
            <person name="Cloeckaert A."/>
            <person name="Zygmunt M.S."/>
        </authorList>
    </citation>
    <scope>NUCLEOTIDE SEQUENCE [LARGE SCALE GENOMIC DNA]</scope>
    <source>
        <strain evidence="2 5">LUP23</strain>
    </source>
</reference>
<reference evidence="3 4" key="1">
    <citation type="submission" date="2017-07" db="EMBL/GenBank/DDBJ databases">
        <title>Draft genome of Ochrobactrum lupini type strain LUP21.</title>
        <authorList>
            <person name="Krzyzanowska D.M."/>
            <person name="Jafra S."/>
        </authorList>
    </citation>
    <scope>NUCLEOTIDE SEQUENCE [LARGE SCALE GENOMIC DNA]</scope>
    <source>
        <strain evidence="3 4">LUP21</strain>
    </source>
</reference>
<name>A0A256H0I0_9HYPH</name>
<protein>
    <submittedName>
        <fullName evidence="3">Uncharacterized protein</fullName>
    </submittedName>
</protein>
<proteinExistence type="predicted"/>
<feature type="signal peptide" evidence="1">
    <location>
        <begin position="1"/>
        <end position="26"/>
    </location>
</feature>
<organism evidence="3 4">
    <name type="scientific">Brucella lupini</name>
    <dbReference type="NCBI Taxonomy" id="255457"/>
    <lineage>
        <taxon>Bacteria</taxon>
        <taxon>Pseudomonadati</taxon>
        <taxon>Pseudomonadota</taxon>
        <taxon>Alphaproteobacteria</taxon>
        <taxon>Hyphomicrobiales</taxon>
        <taxon>Brucellaceae</taxon>
        <taxon>Brucella/Ochrobactrum group</taxon>
        <taxon>Brucella</taxon>
    </lineage>
</organism>
<dbReference type="RefSeq" id="WP_094513166.1">
    <property type="nucleotide sequence ID" value="NZ_JBHEEP010000036.1"/>
</dbReference>
<dbReference type="Proteomes" id="UP000435957">
    <property type="component" value="Unassembled WGS sequence"/>
</dbReference>
<dbReference type="AlphaFoldDB" id="A0A256H0I0"/>
<sequence>MTSKQTKIPCAIAFTVLIAFAAPANAAKISNEDQDRLSAIGYADALIEACPKRFKLTTGAEARIRGYRQKHGRRIDAIVATQLKGMNADPDVDCVGEGDIFPLDIRLSNFDGKPLLKDLGDVYAKTSPSVGNKNNGREYQFIAELCSSSPLVCKKSAKHPGQFISPKQMIQKLKEPAMWDARHELVAGWSCKNASRACEGGD</sequence>
<keyword evidence="5" id="KW-1185">Reference proteome</keyword>
<gene>
    <name evidence="3" type="ORF">CES86_5292</name>
    <name evidence="2" type="ORF">F9L03_24900</name>
</gene>
<evidence type="ECO:0000313" key="4">
    <source>
        <dbReference type="Proteomes" id="UP000216363"/>
    </source>
</evidence>
<evidence type="ECO:0000313" key="3">
    <source>
        <dbReference type="EMBL" id="OYR32984.1"/>
    </source>
</evidence>
<evidence type="ECO:0000313" key="5">
    <source>
        <dbReference type="Proteomes" id="UP000435957"/>
    </source>
</evidence>
<dbReference type="EMBL" id="NNRN01000001">
    <property type="protein sequence ID" value="OYR32984.1"/>
    <property type="molecule type" value="Genomic_DNA"/>
</dbReference>
<comment type="caution">
    <text evidence="3">The sequence shown here is derived from an EMBL/GenBank/DDBJ whole genome shotgun (WGS) entry which is preliminary data.</text>
</comment>
<dbReference type="Proteomes" id="UP000216363">
    <property type="component" value="Unassembled WGS sequence"/>
</dbReference>
<evidence type="ECO:0000313" key="2">
    <source>
        <dbReference type="EMBL" id="KAB2699914.1"/>
    </source>
</evidence>
<keyword evidence="1" id="KW-0732">Signal</keyword>
<accession>A0A256H0I0</accession>
<feature type="chain" id="PRO_5044571607" evidence="1">
    <location>
        <begin position="27"/>
        <end position="202"/>
    </location>
</feature>
<evidence type="ECO:0000256" key="1">
    <source>
        <dbReference type="SAM" id="SignalP"/>
    </source>
</evidence>
<dbReference type="EMBL" id="WBWF01000030">
    <property type="protein sequence ID" value="KAB2699914.1"/>
    <property type="molecule type" value="Genomic_DNA"/>
</dbReference>